<comment type="caution">
    <text evidence="1">The sequence shown here is derived from an EMBL/GenBank/DDBJ whole genome shotgun (WGS) entry which is preliminary data.</text>
</comment>
<name>A0ABQ5RC89_9ACTN</name>
<proteinExistence type="predicted"/>
<gene>
    <name evidence="1" type="ORF">Pa4123_84940</name>
</gene>
<sequence length="184" mass="20269">MVLLPHWPYAFTRDPDGSVRATRWTSEGALEAVIQPGFYDAGGVVDVAVGPEHPHWVVETSLFQVRWPLGFSVASSHDPEDHTPFYLRGPGEATIYPQGPVPMQTVADPYALVGPEQVVVDRRARDGGSVVELAYEHDGTPWWQGHWVVPFGTERCLVLTAQSQRSHDAQTRAAAEEVATSIRT</sequence>
<evidence type="ECO:0000313" key="1">
    <source>
        <dbReference type="EMBL" id="GLI03216.1"/>
    </source>
</evidence>
<dbReference type="EMBL" id="BSDI01000078">
    <property type="protein sequence ID" value="GLI03216.1"/>
    <property type="molecule type" value="Genomic_DNA"/>
</dbReference>
<protein>
    <submittedName>
        <fullName evidence="1">Uncharacterized protein</fullName>
    </submittedName>
</protein>
<keyword evidence="2" id="KW-1185">Reference proteome</keyword>
<dbReference type="Proteomes" id="UP001144280">
    <property type="component" value="Unassembled WGS sequence"/>
</dbReference>
<accession>A0ABQ5RC89</accession>
<organism evidence="1 2">
    <name type="scientific">Phytohabitans aurantiacus</name>
    <dbReference type="NCBI Taxonomy" id="3016789"/>
    <lineage>
        <taxon>Bacteria</taxon>
        <taxon>Bacillati</taxon>
        <taxon>Actinomycetota</taxon>
        <taxon>Actinomycetes</taxon>
        <taxon>Micromonosporales</taxon>
        <taxon>Micromonosporaceae</taxon>
    </lineage>
</organism>
<reference evidence="1" key="1">
    <citation type="submission" date="2022-12" db="EMBL/GenBank/DDBJ databases">
        <title>New Phytohabitans aurantiacus sp. RD004123 nov., an actinomycete isolated from soil.</title>
        <authorList>
            <person name="Triningsih D.W."/>
            <person name="Harunari E."/>
            <person name="Igarashi Y."/>
        </authorList>
    </citation>
    <scope>NUCLEOTIDE SEQUENCE</scope>
    <source>
        <strain evidence="1">RD004123</strain>
    </source>
</reference>
<evidence type="ECO:0000313" key="2">
    <source>
        <dbReference type="Proteomes" id="UP001144280"/>
    </source>
</evidence>